<protein>
    <submittedName>
        <fullName evidence="1">Uncharacterized protein</fullName>
    </submittedName>
</protein>
<dbReference type="RefSeq" id="WP_184495789.1">
    <property type="nucleotide sequence ID" value="NZ_JACIJO010000002.1"/>
</dbReference>
<organism evidence="1 2">
    <name type="scientific">Algoriphagus iocasae</name>
    <dbReference type="NCBI Taxonomy" id="1836499"/>
    <lineage>
        <taxon>Bacteria</taxon>
        <taxon>Pseudomonadati</taxon>
        <taxon>Bacteroidota</taxon>
        <taxon>Cytophagia</taxon>
        <taxon>Cytophagales</taxon>
        <taxon>Cyclobacteriaceae</taxon>
        <taxon>Algoriphagus</taxon>
    </lineage>
</organism>
<keyword evidence="2" id="KW-1185">Reference proteome</keyword>
<dbReference type="Proteomes" id="UP000588604">
    <property type="component" value="Unassembled WGS sequence"/>
</dbReference>
<sequence>MKTLYAVFFAFFVLSIVSCSDEEEPRSPLIGTWENRNYVDSLELWFVNTYNFRNDSIFDITSTVRETEIGNDLGYRLISTAWYNLESDIFQYYYDDGLFHFGGGEDDPLYVPEKDLKPGIIDFFRIPKGKLTFSNDFRQFTFQEDCWKPNPENEDCFEFPVKTFVRVD</sequence>
<dbReference type="EMBL" id="JACIJO010000002">
    <property type="protein sequence ID" value="MBB6327126.1"/>
    <property type="molecule type" value="Genomic_DNA"/>
</dbReference>
<reference evidence="1 2" key="1">
    <citation type="submission" date="2020-08" db="EMBL/GenBank/DDBJ databases">
        <title>Genomic Encyclopedia of Type Strains, Phase IV (KMG-IV): sequencing the most valuable type-strain genomes for metagenomic binning, comparative biology and taxonomic classification.</title>
        <authorList>
            <person name="Goeker M."/>
        </authorList>
    </citation>
    <scope>NUCLEOTIDE SEQUENCE [LARGE SCALE GENOMIC DNA]</scope>
    <source>
        <strain evidence="1 2">DSM 102044</strain>
    </source>
</reference>
<comment type="caution">
    <text evidence="1">The sequence shown here is derived from an EMBL/GenBank/DDBJ whole genome shotgun (WGS) entry which is preliminary data.</text>
</comment>
<evidence type="ECO:0000313" key="2">
    <source>
        <dbReference type="Proteomes" id="UP000588604"/>
    </source>
</evidence>
<evidence type="ECO:0000313" key="1">
    <source>
        <dbReference type="EMBL" id="MBB6327126.1"/>
    </source>
</evidence>
<dbReference type="PROSITE" id="PS51257">
    <property type="entry name" value="PROKAR_LIPOPROTEIN"/>
    <property type="match status" value="1"/>
</dbReference>
<accession>A0A841MSL4</accession>
<gene>
    <name evidence="1" type="ORF">FHS59_002754</name>
</gene>
<dbReference type="AlphaFoldDB" id="A0A841MSL4"/>
<proteinExistence type="predicted"/>
<name>A0A841MSL4_9BACT</name>